<proteinExistence type="predicted"/>
<keyword evidence="4" id="KW-1185">Reference proteome</keyword>
<evidence type="ECO:0000313" key="4">
    <source>
        <dbReference type="Proteomes" id="UP000663879"/>
    </source>
</evidence>
<evidence type="ECO:0000256" key="1">
    <source>
        <dbReference type="SAM" id="MobiDB-lite"/>
    </source>
</evidence>
<dbReference type="PROSITE" id="PS51061">
    <property type="entry name" value="R3H"/>
    <property type="match status" value="1"/>
</dbReference>
<feature type="compositionally biased region" description="Basic residues" evidence="1">
    <location>
        <begin position="907"/>
        <end position="916"/>
    </location>
</feature>
<dbReference type="GO" id="GO:0003676">
    <property type="term" value="F:nucleic acid binding"/>
    <property type="evidence" value="ECO:0007669"/>
    <property type="project" value="UniProtKB-UniRule"/>
</dbReference>
<reference evidence="3" key="1">
    <citation type="submission" date="2021-02" db="EMBL/GenBank/DDBJ databases">
        <authorList>
            <person name="Nowell W R."/>
        </authorList>
    </citation>
    <scope>NUCLEOTIDE SEQUENCE</scope>
    <source>
        <strain evidence="3">Ploen Becks lab</strain>
    </source>
</reference>
<feature type="region of interest" description="Disordered" evidence="1">
    <location>
        <begin position="903"/>
        <end position="938"/>
    </location>
</feature>
<feature type="domain" description="R3H" evidence="2">
    <location>
        <begin position="809"/>
        <end position="872"/>
    </location>
</feature>
<evidence type="ECO:0000313" key="3">
    <source>
        <dbReference type="EMBL" id="CAF0818552.1"/>
    </source>
</evidence>
<dbReference type="Gene3D" id="3.30.1370.50">
    <property type="entry name" value="R3H-like domain"/>
    <property type="match status" value="1"/>
</dbReference>
<sequence length="938" mass="110028">MSSSSFKYSSESSDSESDLKRNRIDLRTRQKRHRIKMKKDIQDVYESPAKSARPSPKNQELNLSEANKFLSNNENHYPSSARTHFLGEKILSQSEQDYSSSSTSSFFTDEEIFSDVETNLSDNKPIFKGSTLLRKEFNTLFESLMDRISVPEKNKDVIYKFIKLILPSDCNIPDSYFKLKKKQFKRSTVESSVICNFCKEKIFSIDTLKKNKRICKNEECSQFNKLIRKKDSVRILNNNIQSQINFILENHFDQIGMYKNTLKRENEFYVDILSGENKVSNEDTISLLLFADGVKYNKSGVNTLWTILAGIAELPPILRNSFENIIFISIWTGKAPNFNLWLERFNPQLDELIREGFVWNQIKFKVRILAFIADAPARAKGCNCIQFNGSYGCIKCLHPGLIINHTLYYPTLPNILLRSNEEFSLQVNKAVSDNKPFKGIKGFSVLSKWINIPDDIIYDYMHLSLLGTFKRMFNAFFDSTNNQTNFYLNGVTHFINKRLIEVRLPIEIKRGTREIEERFHYKANEYRTIAFYLAFALFKDILDDEYLCNLLKYILFLRLLCQEKISEENLNDAQRLIIDFVVEYENLYGVKSMTSNLHGHLHLPRQVLQFGPLNKLSCFPFENVFKITRNIFHGSRNFEGQIAENFVRKKEIRLELKKLSFETNNSDLRFFINNHILNLKSKKNCIFLLNPLKTYLENVDEKYVELIKDFVGKHLVSVNIELILITSCRAIVSNYEYHTWSYDKKFERMNCNTIEFIDENGVINFGSIQLFLEIFDKKIYDKEENLNFNLPLYEHDSLSPFDKGFNEFCEFEAEIEDKIKNLSEGSEKEKIELRSLDSNKRRIVYTLADFYGLRHETFNRQTDDCFILLSKFRFNETNRAKASKDLIKMTSQELMEFENVEQVLNSPKKRGRKPKKNHNEQSTDSIISSKKYNLRARK</sequence>
<dbReference type="InterPro" id="IPR001374">
    <property type="entry name" value="R3H_dom"/>
</dbReference>
<dbReference type="InterPro" id="IPR036867">
    <property type="entry name" value="R3H_dom_sf"/>
</dbReference>
<accession>A0A813TZC9</accession>
<evidence type="ECO:0000259" key="2">
    <source>
        <dbReference type="PROSITE" id="PS51061"/>
    </source>
</evidence>
<dbReference type="CDD" id="cd02325">
    <property type="entry name" value="R3H"/>
    <property type="match status" value="1"/>
</dbReference>
<protein>
    <recommendedName>
        <fullName evidence="2">R3H domain-containing protein</fullName>
    </recommendedName>
</protein>
<comment type="caution">
    <text evidence="3">The sequence shown here is derived from an EMBL/GenBank/DDBJ whole genome shotgun (WGS) entry which is preliminary data.</text>
</comment>
<gene>
    <name evidence="3" type="ORF">OXX778_LOCUS7342</name>
</gene>
<feature type="compositionally biased region" description="Polar residues" evidence="1">
    <location>
        <begin position="920"/>
        <end position="931"/>
    </location>
</feature>
<dbReference type="PANTHER" id="PTHR46579:SF1">
    <property type="entry name" value="F5_8 TYPE C DOMAIN-CONTAINING PROTEIN"/>
    <property type="match status" value="1"/>
</dbReference>
<dbReference type="SUPFAM" id="SSF82708">
    <property type="entry name" value="R3H domain"/>
    <property type="match status" value="1"/>
</dbReference>
<feature type="region of interest" description="Disordered" evidence="1">
    <location>
        <begin position="1"/>
        <end position="59"/>
    </location>
</feature>
<dbReference type="EMBL" id="CAJNOC010000930">
    <property type="protein sequence ID" value="CAF0818552.1"/>
    <property type="molecule type" value="Genomic_DNA"/>
</dbReference>
<feature type="compositionally biased region" description="Basic and acidic residues" evidence="1">
    <location>
        <begin position="17"/>
        <end position="28"/>
    </location>
</feature>
<dbReference type="PANTHER" id="PTHR46579">
    <property type="entry name" value="F5/8 TYPE C DOMAIN-CONTAINING PROTEIN-RELATED"/>
    <property type="match status" value="1"/>
</dbReference>
<dbReference type="Proteomes" id="UP000663879">
    <property type="component" value="Unassembled WGS sequence"/>
</dbReference>
<name>A0A813TZC9_9BILA</name>
<dbReference type="OrthoDB" id="8067290at2759"/>
<feature type="compositionally biased region" description="Low complexity" evidence="1">
    <location>
        <begin position="1"/>
        <end position="12"/>
    </location>
</feature>
<organism evidence="3 4">
    <name type="scientific">Brachionus calyciflorus</name>
    <dbReference type="NCBI Taxonomy" id="104777"/>
    <lineage>
        <taxon>Eukaryota</taxon>
        <taxon>Metazoa</taxon>
        <taxon>Spiralia</taxon>
        <taxon>Gnathifera</taxon>
        <taxon>Rotifera</taxon>
        <taxon>Eurotatoria</taxon>
        <taxon>Monogononta</taxon>
        <taxon>Pseudotrocha</taxon>
        <taxon>Ploima</taxon>
        <taxon>Brachionidae</taxon>
        <taxon>Brachionus</taxon>
    </lineage>
</organism>
<dbReference type="AlphaFoldDB" id="A0A813TZC9"/>